<feature type="transmembrane region" description="Helical" evidence="1">
    <location>
        <begin position="245"/>
        <end position="271"/>
    </location>
</feature>
<reference evidence="2 3" key="1">
    <citation type="submission" date="2019-02" db="EMBL/GenBank/DDBJ databases">
        <title>Deep-cultivation of Planctomycetes and their phenomic and genomic characterization uncovers novel biology.</title>
        <authorList>
            <person name="Wiegand S."/>
            <person name="Jogler M."/>
            <person name="Boedeker C."/>
            <person name="Pinto D."/>
            <person name="Vollmers J."/>
            <person name="Rivas-Marin E."/>
            <person name="Kohn T."/>
            <person name="Peeters S.H."/>
            <person name="Heuer A."/>
            <person name="Rast P."/>
            <person name="Oberbeckmann S."/>
            <person name="Bunk B."/>
            <person name="Jeske O."/>
            <person name="Meyerdierks A."/>
            <person name="Storesund J.E."/>
            <person name="Kallscheuer N."/>
            <person name="Luecker S."/>
            <person name="Lage O.M."/>
            <person name="Pohl T."/>
            <person name="Merkel B.J."/>
            <person name="Hornburger P."/>
            <person name="Mueller R.-W."/>
            <person name="Bruemmer F."/>
            <person name="Labrenz M."/>
            <person name="Spormann A.M."/>
            <person name="Op Den Camp H."/>
            <person name="Overmann J."/>
            <person name="Amann R."/>
            <person name="Jetten M.S.M."/>
            <person name="Mascher T."/>
            <person name="Medema M.H."/>
            <person name="Devos D.P."/>
            <person name="Kaster A.-K."/>
            <person name="Ovreas L."/>
            <person name="Rohde M."/>
            <person name="Galperin M.Y."/>
            <person name="Jogler C."/>
        </authorList>
    </citation>
    <scope>NUCLEOTIDE SEQUENCE [LARGE SCALE GENOMIC DNA]</scope>
    <source>
        <strain evidence="2 3">Pan54</strain>
    </source>
</reference>
<keyword evidence="1" id="KW-1133">Transmembrane helix</keyword>
<feature type="transmembrane region" description="Helical" evidence="1">
    <location>
        <begin position="6"/>
        <end position="24"/>
    </location>
</feature>
<evidence type="ECO:0000256" key="1">
    <source>
        <dbReference type="SAM" id="Phobius"/>
    </source>
</evidence>
<keyword evidence="1" id="KW-0472">Membrane</keyword>
<dbReference type="AlphaFoldDB" id="A0A5C5XCB5"/>
<feature type="transmembrane region" description="Helical" evidence="1">
    <location>
        <begin position="100"/>
        <end position="118"/>
    </location>
</feature>
<protein>
    <submittedName>
        <fullName evidence="2">Uncharacterized protein</fullName>
    </submittedName>
</protein>
<evidence type="ECO:0000313" key="2">
    <source>
        <dbReference type="EMBL" id="TWT60404.1"/>
    </source>
</evidence>
<sequence length="286" mass="32386">MTERTVWTILILAMIAMAVSRTFLDPSQSAGREYVKQVDGKWVKADMIDRKAGIAQVSYDRTAGLWIAAVFTLCIFSFMYRDNPFYKVAESTVVGVSAAYYMVVGLWTTLVPNLFAKLMPGLIQQWAMPGLSPELEATGIYYIVPLILGIMLLMRLVPSMSWISLWPLAFIIGTTAGLRMIAYLEADFLSQIENSFIPLIVFTDSGIDYWQSFQNTFMIVSILSCLVYFFFSIEHKGAVAGVSKFGIWILMMTFGAMFGMTVMGRIALLAIRLEFLFREWMNIRPY</sequence>
<feature type="transmembrane region" description="Helical" evidence="1">
    <location>
        <begin position="63"/>
        <end position="80"/>
    </location>
</feature>
<feature type="transmembrane region" description="Helical" evidence="1">
    <location>
        <begin position="216"/>
        <end position="233"/>
    </location>
</feature>
<name>A0A5C5XCB5_9PLAN</name>
<dbReference type="RefSeq" id="WP_146502534.1">
    <property type="nucleotide sequence ID" value="NZ_SJPG01000001.1"/>
</dbReference>
<gene>
    <name evidence="2" type="ORF">Pan54_11180</name>
</gene>
<evidence type="ECO:0000313" key="3">
    <source>
        <dbReference type="Proteomes" id="UP000316095"/>
    </source>
</evidence>
<dbReference type="OrthoDB" id="244006at2"/>
<keyword evidence="1" id="KW-0812">Transmembrane</keyword>
<feature type="transmembrane region" description="Helical" evidence="1">
    <location>
        <begin position="139"/>
        <end position="157"/>
    </location>
</feature>
<comment type="caution">
    <text evidence="2">The sequence shown here is derived from an EMBL/GenBank/DDBJ whole genome shotgun (WGS) entry which is preliminary data.</text>
</comment>
<dbReference type="EMBL" id="SJPG01000001">
    <property type="protein sequence ID" value="TWT60404.1"/>
    <property type="molecule type" value="Genomic_DNA"/>
</dbReference>
<keyword evidence="3" id="KW-1185">Reference proteome</keyword>
<dbReference type="Proteomes" id="UP000316095">
    <property type="component" value="Unassembled WGS sequence"/>
</dbReference>
<feature type="transmembrane region" description="Helical" evidence="1">
    <location>
        <begin position="163"/>
        <end position="182"/>
    </location>
</feature>
<proteinExistence type="predicted"/>
<accession>A0A5C5XCB5</accession>
<organism evidence="2 3">
    <name type="scientific">Rubinisphaera italica</name>
    <dbReference type="NCBI Taxonomy" id="2527969"/>
    <lineage>
        <taxon>Bacteria</taxon>
        <taxon>Pseudomonadati</taxon>
        <taxon>Planctomycetota</taxon>
        <taxon>Planctomycetia</taxon>
        <taxon>Planctomycetales</taxon>
        <taxon>Planctomycetaceae</taxon>
        <taxon>Rubinisphaera</taxon>
    </lineage>
</organism>